<dbReference type="Proteomes" id="UP000011885">
    <property type="component" value="Unassembled WGS sequence"/>
</dbReference>
<reference evidence="1 2" key="1">
    <citation type="journal article" date="2013" name="Mar. Genomics">
        <title>Expression of sulfatases in Rhodopirellula baltica and the diversity of sulfatases in the genus Rhodopirellula.</title>
        <authorList>
            <person name="Wegner C.E."/>
            <person name="Richter-Heitmann T."/>
            <person name="Klindworth A."/>
            <person name="Klockow C."/>
            <person name="Richter M."/>
            <person name="Achstetter T."/>
            <person name="Glockner F.O."/>
            <person name="Harder J."/>
        </authorList>
    </citation>
    <scope>NUCLEOTIDE SEQUENCE [LARGE SCALE GENOMIC DNA]</scope>
    <source>
        <strain evidence="1 2">SM41</strain>
    </source>
</reference>
<keyword evidence="2" id="KW-1185">Reference proteome</keyword>
<dbReference type="AlphaFoldDB" id="M5UP07"/>
<evidence type="ECO:0000313" key="2">
    <source>
        <dbReference type="Proteomes" id="UP000011885"/>
    </source>
</evidence>
<protein>
    <submittedName>
        <fullName evidence="1">Uncharacterized protein</fullName>
    </submittedName>
</protein>
<dbReference type="RefSeq" id="WP_008674653.1">
    <property type="nucleotide sequence ID" value="NZ_ANOH01000068.1"/>
</dbReference>
<dbReference type="EMBL" id="ANOH01000068">
    <property type="protein sequence ID" value="EMI57718.1"/>
    <property type="molecule type" value="Genomic_DNA"/>
</dbReference>
<gene>
    <name evidence="1" type="ORF">RSSM_00827</name>
</gene>
<accession>M5UP07</accession>
<sequence length="50" mass="5299">MITFGVSGMVDGEDCDVAAFTGLETVAAKTTSQPKDAAVRVRWVQAILIE</sequence>
<dbReference type="PATRIC" id="fig|1263870.3.peg.900"/>
<organism evidence="1 2">
    <name type="scientific">Rhodopirellula sallentina SM41</name>
    <dbReference type="NCBI Taxonomy" id="1263870"/>
    <lineage>
        <taxon>Bacteria</taxon>
        <taxon>Pseudomonadati</taxon>
        <taxon>Planctomycetota</taxon>
        <taxon>Planctomycetia</taxon>
        <taxon>Pirellulales</taxon>
        <taxon>Pirellulaceae</taxon>
        <taxon>Rhodopirellula</taxon>
    </lineage>
</organism>
<comment type="caution">
    <text evidence="1">The sequence shown here is derived from an EMBL/GenBank/DDBJ whole genome shotgun (WGS) entry which is preliminary data.</text>
</comment>
<name>M5UP07_9BACT</name>
<proteinExistence type="predicted"/>
<evidence type="ECO:0000313" key="1">
    <source>
        <dbReference type="EMBL" id="EMI57718.1"/>
    </source>
</evidence>